<evidence type="ECO:0000256" key="2">
    <source>
        <dbReference type="ARBA" id="ARBA00009347"/>
    </source>
</evidence>
<dbReference type="Pfam" id="PF00441">
    <property type="entry name" value="Acyl-CoA_dh_1"/>
    <property type="match status" value="1"/>
</dbReference>
<evidence type="ECO:0000313" key="8">
    <source>
        <dbReference type="Proteomes" id="UP001157109"/>
    </source>
</evidence>
<evidence type="ECO:0000259" key="6">
    <source>
        <dbReference type="Pfam" id="PF02771"/>
    </source>
</evidence>
<proteinExistence type="inferred from homology"/>
<dbReference type="Gene3D" id="2.40.110.10">
    <property type="entry name" value="Butyryl-CoA Dehydrogenase, subunit A, domain 2"/>
    <property type="match status" value="1"/>
</dbReference>
<dbReference type="EMBL" id="BSUJ01000001">
    <property type="protein sequence ID" value="GMA20576.1"/>
    <property type="molecule type" value="Genomic_DNA"/>
</dbReference>
<comment type="similarity">
    <text evidence="2">Belongs to the acyl-CoA dehydrogenase family.</text>
</comment>
<dbReference type="InterPro" id="IPR036250">
    <property type="entry name" value="AcylCo_DH-like_C"/>
</dbReference>
<accession>A0ABQ6HQ26</accession>
<evidence type="ECO:0000259" key="5">
    <source>
        <dbReference type="Pfam" id="PF00441"/>
    </source>
</evidence>
<evidence type="ECO:0000256" key="1">
    <source>
        <dbReference type="ARBA" id="ARBA00001974"/>
    </source>
</evidence>
<evidence type="ECO:0000256" key="4">
    <source>
        <dbReference type="ARBA" id="ARBA00022827"/>
    </source>
</evidence>
<dbReference type="SUPFAM" id="SSF56645">
    <property type="entry name" value="Acyl-CoA dehydrogenase NM domain-like"/>
    <property type="match status" value="1"/>
</dbReference>
<feature type="domain" description="Acyl-CoA dehydrogenase/oxidase C-terminal" evidence="5">
    <location>
        <begin position="234"/>
        <end position="364"/>
    </location>
</feature>
<dbReference type="InterPro" id="IPR013786">
    <property type="entry name" value="AcylCoA_DH/ox_N"/>
</dbReference>
<keyword evidence="4" id="KW-0274">FAD</keyword>
<gene>
    <name evidence="7" type="primary">acd_1</name>
    <name evidence="7" type="ORF">GCM10025862_25970</name>
</gene>
<dbReference type="InterPro" id="IPR046373">
    <property type="entry name" value="Acyl-CoA_Oxase/DH_mid-dom_sf"/>
</dbReference>
<dbReference type="InterPro" id="IPR037069">
    <property type="entry name" value="AcylCoA_DH/ox_N_sf"/>
</dbReference>
<dbReference type="PANTHER" id="PTHR43884">
    <property type="entry name" value="ACYL-COA DEHYDROGENASE"/>
    <property type="match status" value="1"/>
</dbReference>
<dbReference type="RefSeq" id="WP_241444116.1">
    <property type="nucleotide sequence ID" value="NZ_BSUJ01000001.1"/>
</dbReference>
<dbReference type="Gene3D" id="1.20.140.10">
    <property type="entry name" value="Butyryl-CoA Dehydrogenase, subunit A, domain 3"/>
    <property type="match status" value="1"/>
</dbReference>
<sequence length="385" mass="41415">MARVTKDTLVAEAKRIGQEVAAQHAKDVDREGRFPVEAFDALKEAGLLSAWIPEEDGGAGATILEIGRATEELGKHCASTAMIFAMHQIQVACLVYHGTSDYMAGLRKRVADEQLLLASATTEIGIGGDVRRSTCAVEDHGDGTFVLVKNAPVISYAEAADIILVTARKSPDAAPSDQVLVLCEKADLTLEPTSTWDTMGFRGTCSPGFILTARSTTDHIIPHEYADISARTMLPVSHTLWAHSWLGIATSATSLARQFVRQAARRSGSTPPGALRLAELEVVLTSFQDRVHGAAQRYAELDPNDPAATAMGRAIYFNTLKVFASTTVVDVVARALLVVGIQGYRLDSPLTLDRHLRDAYGAQLMVNNDRILTNTAALASVYRGD</sequence>
<dbReference type="InterPro" id="IPR009075">
    <property type="entry name" value="AcylCo_DH/oxidase_C"/>
</dbReference>
<dbReference type="Pfam" id="PF02771">
    <property type="entry name" value="Acyl-CoA_dh_N"/>
    <property type="match status" value="1"/>
</dbReference>
<evidence type="ECO:0000313" key="7">
    <source>
        <dbReference type="EMBL" id="GMA20576.1"/>
    </source>
</evidence>
<keyword evidence="3" id="KW-0285">Flavoprotein</keyword>
<dbReference type="Proteomes" id="UP001157109">
    <property type="component" value="Unassembled WGS sequence"/>
</dbReference>
<dbReference type="PANTHER" id="PTHR43884:SF12">
    <property type="entry name" value="ISOVALERYL-COA DEHYDROGENASE, MITOCHONDRIAL-RELATED"/>
    <property type="match status" value="1"/>
</dbReference>
<dbReference type="InterPro" id="IPR009100">
    <property type="entry name" value="AcylCoA_DH/oxidase_NM_dom_sf"/>
</dbReference>
<reference evidence="8" key="1">
    <citation type="journal article" date="2019" name="Int. J. Syst. Evol. Microbiol.">
        <title>The Global Catalogue of Microorganisms (GCM) 10K type strain sequencing project: providing services to taxonomists for standard genome sequencing and annotation.</title>
        <authorList>
            <consortium name="The Broad Institute Genomics Platform"/>
            <consortium name="The Broad Institute Genome Sequencing Center for Infectious Disease"/>
            <person name="Wu L."/>
            <person name="Ma J."/>
        </authorList>
    </citation>
    <scope>NUCLEOTIDE SEQUENCE [LARGE SCALE GENOMIC DNA]</scope>
    <source>
        <strain evidence="8">NBRC 105830</strain>
    </source>
</reference>
<keyword evidence="8" id="KW-1185">Reference proteome</keyword>
<comment type="cofactor">
    <cofactor evidence="1">
        <name>FAD</name>
        <dbReference type="ChEBI" id="CHEBI:57692"/>
    </cofactor>
</comment>
<protein>
    <submittedName>
        <fullName evidence="7">Acyl-CoA dehydrogenase</fullName>
    </submittedName>
</protein>
<organism evidence="7 8">
    <name type="scientific">Arsenicicoccus piscis</name>
    <dbReference type="NCBI Taxonomy" id="673954"/>
    <lineage>
        <taxon>Bacteria</taxon>
        <taxon>Bacillati</taxon>
        <taxon>Actinomycetota</taxon>
        <taxon>Actinomycetes</taxon>
        <taxon>Micrococcales</taxon>
        <taxon>Intrasporangiaceae</taxon>
        <taxon>Arsenicicoccus</taxon>
    </lineage>
</organism>
<feature type="domain" description="Acyl-CoA dehydrogenase/oxidase N-terminal" evidence="6">
    <location>
        <begin position="8"/>
        <end position="101"/>
    </location>
</feature>
<comment type="caution">
    <text evidence="7">The sequence shown here is derived from an EMBL/GenBank/DDBJ whole genome shotgun (WGS) entry which is preliminary data.</text>
</comment>
<name>A0ABQ6HQ26_9MICO</name>
<evidence type="ECO:0000256" key="3">
    <source>
        <dbReference type="ARBA" id="ARBA00022630"/>
    </source>
</evidence>
<dbReference type="Gene3D" id="1.10.540.10">
    <property type="entry name" value="Acyl-CoA dehydrogenase/oxidase, N-terminal domain"/>
    <property type="match status" value="1"/>
</dbReference>
<dbReference type="SUPFAM" id="SSF47203">
    <property type="entry name" value="Acyl-CoA dehydrogenase C-terminal domain-like"/>
    <property type="match status" value="1"/>
</dbReference>
<dbReference type="PIRSF" id="PIRSF016578">
    <property type="entry name" value="HsaA"/>
    <property type="match status" value="1"/>
</dbReference>